<keyword evidence="1" id="KW-1133">Transmembrane helix</keyword>
<dbReference type="OrthoDB" id="672989at2"/>
<feature type="transmembrane region" description="Helical" evidence="1">
    <location>
        <begin position="31"/>
        <end position="50"/>
    </location>
</feature>
<dbReference type="Proteomes" id="UP000184420">
    <property type="component" value="Unassembled WGS sequence"/>
</dbReference>
<keyword evidence="1" id="KW-0472">Membrane</keyword>
<keyword evidence="3" id="KW-1185">Reference proteome</keyword>
<name>A0A1M7I495_9BACT</name>
<dbReference type="RefSeq" id="WP_073084654.1">
    <property type="nucleotide sequence ID" value="NZ_FRBL01000007.1"/>
</dbReference>
<dbReference type="EMBL" id="FRBL01000007">
    <property type="protein sequence ID" value="SHM35459.1"/>
    <property type="molecule type" value="Genomic_DNA"/>
</dbReference>
<evidence type="ECO:0000313" key="2">
    <source>
        <dbReference type="EMBL" id="SHM35459.1"/>
    </source>
</evidence>
<reference evidence="2 3" key="1">
    <citation type="submission" date="2016-11" db="EMBL/GenBank/DDBJ databases">
        <authorList>
            <person name="Jaros S."/>
            <person name="Januszkiewicz K."/>
            <person name="Wedrychowicz H."/>
        </authorList>
    </citation>
    <scope>NUCLEOTIDE SEQUENCE [LARGE SCALE GENOMIC DNA]</scope>
    <source>
        <strain evidence="2 3">DSM 27406</strain>
    </source>
</reference>
<proteinExistence type="predicted"/>
<sequence length="159" mass="18280">MNQLHYQPFTNDDAYIVKCNLASKYDAIVTLAKYFLLFTAFGFGFVILKGNRNSPTYFFSAITLSFLACFAYFWLYTIKGLRKDLQKRHKVQFTAKVVDKKSSQQLGVTSHYLVVDDNEFGISKVDVTPDIFMRIETSSVLRLSVSRYSGTFLECEVKE</sequence>
<dbReference type="AlphaFoldDB" id="A0A1M7I495"/>
<organism evidence="2 3">
    <name type="scientific">Chitinophaga jiangningensis</name>
    <dbReference type="NCBI Taxonomy" id="1419482"/>
    <lineage>
        <taxon>Bacteria</taxon>
        <taxon>Pseudomonadati</taxon>
        <taxon>Bacteroidota</taxon>
        <taxon>Chitinophagia</taxon>
        <taxon>Chitinophagales</taxon>
        <taxon>Chitinophagaceae</taxon>
        <taxon>Chitinophaga</taxon>
    </lineage>
</organism>
<evidence type="ECO:0000313" key="3">
    <source>
        <dbReference type="Proteomes" id="UP000184420"/>
    </source>
</evidence>
<keyword evidence="1" id="KW-0812">Transmembrane</keyword>
<feature type="transmembrane region" description="Helical" evidence="1">
    <location>
        <begin position="56"/>
        <end position="78"/>
    </location>
</feature>
<evidence type="ECO:0000256" key="1">
    <source>
        <dbReference type="SAM" id="Phobius"/>
    </source>
</evidence>
<gene>
    <name evidence="2" type="ORF">SAMN05444266_107499</name>
</gene>
<accession>A0A1M7I495</accession>
<protein>
    <submittedName>
        <fullName evidence="2">Uncharacterized protein</fullName>
    </submittedName>
</protein>